<accession>B2KEP9</accession>
<gene>
    <name evidence="1" type="ordered locus">Emin_1447</name>
</gene>
<protein>
    <submittedName>
        <fullName evidence="1">Uncharacterized protein</fullName>
    </submittedName>
</protein>
<dbReference type="EMBL" id="CP001055">
    <property type="protein sequence ID" value="ACC98995.1"/>
    <property type="molecule type" value="Genomic_DNA"/>
</dbReference>
<reference evidence="1 2" key="1">
    <citation type="journal article" date="2009" name="Appl. Environ. Microbiol.">
        <title>Genomic analysis of 'Elusimicrobium minutum,' the first cultivated representative of the phylum 'Elusimicrobia' (formerly termite group 1).</title>
        <authorList>
            <person name="Herlemann D.P.R."/>
            <person name="Geissinger O."/>
            <person name="Ikeda-Ohtsubo W."/>
            <person name="Kunin V."/>
            <person name="Sun H."/>
            <person name="Lapidus A."/>
            <person name="Hugenholtz P."/>
            <person name="Brune A."/>
        </authorList>
    </citation>
    <scope>NUCLEOTIDE SEQUENCE [LARGE SCALE GENOMIC DNA]</scope>
    <source>
        <strain evidence="1 2">Pei191</strain>
    </source>
</reference>
<dbReference type="RefSeq" id="WP_012415610.1">
    <property type="nucleotide sequence ID" value="NC_010644.1"/>
</dbReference>
<sequence length="139" mass="15352">MNALILYKTALGDNNVIAANKEVQEALKYAANINMTVVGQVEITDENKAALLYDVACMTSLAKNLPNAILVYDLSYLQMDGHEEIFLPIVEAGFLEIHITKHWIGMTASLPSKLVESGGFSKFKNQSFWTEVDKSLGKI</sequence>
<organism evidence="1 2">
    <name type="scientific">Elusimicrobium minutum (strain Pei191)</name>
    <dbReference type="NCBI Taxonomy" id="445932"/>
    <lineage>
        <taxon>Bacteria</taxon>
        <taxon>Pseudomonadati</taxon>
        <taxon>Elusimicrobiota</taxon>
        <taxon>Elusimicrobia</taxon>
        <taxon>Elusimicrobiales</taxon>
        <taxon>Elusimicrobiaceae</taxon>
        <taxon>Elusimicrobium</taxon>
    </lineage>
</organism>
<dbReference type="AlphaFoldDB" id="B2KEP9"/>
<dbReference type="KEGG" id="emi:Emin_1447"/>
<dbReference type="Proteomes" id="UP000001029">
    <property type="component" value="Chromosome"/>
</dbReference>
<dbReference type="HOGENOM" id="CLU_1841990_0_0_0"/>
<name>B2KEP9_ELUMP</name>
<keyword evidence="2" id="KW-1185">Reference proteome</keyword>
<proteinExistence type="predicted"/>
<evidence type="ECO:0000313" key="1">
    <source>
        <dbReference type="EMBL" id="ACC98995.1"/>
    </source>
</evidence>
<evidence type="ECO:0000313" key="2">
    <source>
        <dbReference type="Proteomes" id="UP000001029"/>
    </source>
</evidence>